<proteinExistence type="predicted"/>
<sequence>MTSQECLTVCCRRGKCHSWSSHPKSLQCFPLYLLG</sequence>
<reference evidence="1" key="1">
    <citation type="submission" date="2018-02" db="EMBL/GenBank/DDBJ databases">
        <title>Rhizophora mucronata_Transcriptome.</title>
        <authorList>
            <person name="Meera S.P."/>
            <person name="Sreeshan A."/>
            <person name="Augustine A."/>
        </authorList>
    </citation>
    <scope>NUCLEOTIDE SEQUENCE</scope>
    <source>
        <tissue evidence="1">Leaf</tissue>
    </source>
</reference>
<dbReference type="AlphaFoldDB" id="A0A2P2R1N5"/>
<evidence type="ECO:0000313" key="1">
    <source>
        <dbReference type="EMBL" id="MBX73176.1"/>
    </source>
</evidence>
<name>A0A2P2R1N5_RHIMU</name>
<dbReference type="EMBL" id="GGEC01092692">
    <property type="protein sequence ID" value="MBX73176.1"/>
    <property type="molecule type" value="Transcribed_RNA"/>
</dbReference>
<organism evidence="1">
    <name type="scientific">Rhizophora mucronata</name>
    <name type="common">Asiatic mangrove</name>
    <dbReference type="NCBI Taxonomy" id="61149"/>
    <lineage>
        <taxon>Eukaryota</taxon>
        <taxon>Viridiplantae</taxon>
        <taxon>Streptophyta</taxon>
        <taxon>Embryophyta</taxon>
        <taxon>Tracheophyta</taxon>
        <taxon>Spermatophyta</taxon>
        <taxon>Magnoliopsida</taxon>
        <taxon>eudicotyledons</taxon>
        <taxon>Gunneridae</taxon>
        <taxon>Pentapetalae</taxon>
        <taxon>rosids</taxon>
        <taxon>fabids</taxon>
        <taxon>Malpighiales</taxon>
        <taxon>Rhizophoraceae</taxon>
        <taxon>Rhizophora</taxon>
    </lineage>
</organism>
<accession>A0A2P2R1N5</accession>
<protein>
    <submittedName>
        <fullName evidence="1">Uncharacterized protein</fullName>
    </submittedName>
</protein>